<sequence length="145" mass="16613">MADSKAPLTAAERRERRLNRILGDGENRIKKILSGPDGGEQRLPPMLEGGEYKFPLLSNGEEKQEEEETESTPSIPTLSSNRPSPTNQLLSKIRQMDIPLSLLYGLFIRLVMVRWSAFNVFLPWFLLFFGSRFLSFVQDGFLFFE</sequence>
<reference evidence="4" key="1">
    <citation type="submission" date="2020-12" db="UniProtKB">
        <authorList>
            <consortium name="WormBaseParasite"/>
        </authorList>
    </citation>
    <scope>IDENTIFICATION</scope>
    <source>
        <strain evidence="4">MHco3</strain>
    </source>
</reference>
<feature type="compositionally biased region" description="Polar residues" evidence="1">
    <location>
        <begin position="71"/>
        <end position="87"/>
    </location>
</feature>
<dbReference type="OrthoDB" id="5870892at2759"/>
<keyword evidence="3" id="KW-1185">Reference proteome</keyword>
<dbReference type="Proteomes" id="UP000025227">
    <property type="component" value="Unplaced"/>
</dbReference>
<evidence type="ECO:0000313" key="4">
    <source>
        <dbReference type="WBParaSite" id="HCON_00114330-00001"/>
    </source>
</evidence>
<proteinExistence type="predicted"/>
<evidence type="ECO:0000313" key="3">
    <source>
        <dbReference type="Proteomes" id="UP000025227"/>
    </source>
</evidence>
<dbReference type="OMA" id="IENMATP"/>
<dbReference type="AlphaFoldDB" id="A0A7I4YN15"/>
<name>A0A7I4YN15_HAECO</name>
<evidence type="ECO:0000256" key="2">
    <source>
        <dbReference type="SAM" id="Phobius"/>
    </source>
</evidence>
<evidence type="ECO:0000256" key="1">
    <source>
        <dbReference type="SAM" id="MobiDB-lite"/>
    </source>
</evidence>
<keyword evidence="2" id="KW-1133">Transmembrane helix</keyword>
<feature type="region of interest" description="Disordered" evidence="1">
    <location>
        <begin position="29"/>
        <end position="87"/>
    </location>
</feature>
<keyword evidence="2" id="KW-0472">Membrane</keyword>
<protein>
    <submittedName>
        <fullName evidence="4">Phosphatase and actin regulator</fullName>
    </submittedName>
</protein>
<accession>A0A7I4YN15</accession>
<feature type="transmembrane region" description="Helical" evidence="2">
    <location>
        <begin position="124"/>
        <end position="144"/>
    </location>
</feature>
<organism evidence="3 4">
    <name type="scientific">Haemonchus contortus</name>
    <name type="common">Barber pole worm</name>
    <dbReference type="NCBI Taxonomy" id="6289"/>
    <lineage>
        <taxon>Eukaryota</taxon>
        <taxon>Metazoa</taxon>
        <taxon>Ecdysozoa</taxon>
        <taxon>Nematoda</taxon>
        <taxon>Chromadorea</taxon>
        <taxon>Rhabditida</taxon>
        <taxon>Rhabditina</taxon>
        <taxon>Rhabditomorpha</taxon>
        <taxon>Strongyloidea</taxon>
        <taxon>Trichostrongylidae</taxon>
        <taxon>Haemonchus</taxon>
    </lineage>
</organism>
<keyword evidence="2" id="KW-0812">Transmembrane</keyword>
<dbReference type="WBParaSite" id="HCON_00114330-00001">
    <property type="protein sequence ID" value="HCON_00114330-00001"/>
    <property type="gene ID" value="HCON_00114330"/>
</dbReference>